<reference evidence="2" key="1">
    <citation type="journal article" date="2020" name="Nature">
        <title>Giant virus diversity and host interactions through global metagenomics.</title>
        <authorList>
            <person name="Schulz F."/>
            <person name="Roux S."/>
            <person name="Paez-Espino D."/>
            <person name="Jungbluth S."/>
            <person name="Walsh D.A."/>
            <person name="Denef V.J."/>
            <person name="McMahon K.D."/>
            <person name="Konstantinidis K.T."/>
            <person name="Eloe-Fadrosh E.A."/>
            <person name="Kyrpides N.C."/>
            <person name="Woyke T."/>
        </authorList>
    </citation>
    <scope>NUCLEOTIDE SEQUENCE</scope>
    <source>
        <strain evidence="2">GVMAG-S-1014582-52</strain>
    </source>
</reference>
<dbReference type="InterPro" id="IPR002130">
    <property type="entry name" value="Cyclophilin-type_PPIase_dom"/>
</dbReference>
<name>A0A6C0LS80_9ZZZZ</name>
<dbReference type="PANTHER" id="PTHR11071">
    <property type="entry name" value="PEPTIDYL-PROLYL CIS-TRANS ISOMERASE"/>
    <property type="match status" value="1"/>
</dbReference>
<dbReference type="GO" id="GO:0005737">
    <property type="term" value="C:cytoplasm"/>
    <property type="evidence" value="ECO:0007669"/>
    <property type="project" value="TreeGrafter"/>
</dbReference>
<dbReference type="EMBL" id="MN740556">
    <property type="protein sequence ID" value="QHU33283.1"/>
    <property type="molecule type" value="Genomic_DNA"/>
</dbReference>
<dbReference type="PANTHER" id="PTHR11071:SF561">
    <property type="entry name" value="PEPTIDYL-PROLYL CIS-TRANS ISOMERASE D-RELATED"/>
    <property type="match status" value="1"/>
</dbReference>
<dbReference type="GO" id="GO:0016018">
    <property type="term" value="F:cyclosporin A binding"/>
    <property type="evidence" value="ECO:0007669"/>
    <property type="project" value="TreeGrafter"/>
</dbReference>
<sequence>MNYSLCDIPMSEQEPVVFMDITLQGELLGRIHIRLFREIFPSGVENFVKIIDGRTFKVQNKKYGRYGYTEEKRRTYQGCKFYSHLFNNYVVSGDIYNNDGSAAGTIYCDEPIPPLFGPYFYPHNSKGLVSLVPFKDEKTGQLFYDSTFMITLADANPSNNLTQLDIDQVVIGQVYDGLDVIDRMNELLVPFAGRKYPIFQIGCCGFYRPGRPMQRRPPISGCMSPLYDGGDGFHIVYRPPHKSPLNIQ</sequence>
<dbReference type="SUPFAM" id="SSF50891">
    <property type="entry name" value="Cyclophilin-like"/>
    <property type="match status" value="1"/>
</dbReference>
<evidence type="ECO:0000313" key="2">
    <source>
        <dbReference type="EMBL" id="QHU33283.1"/>
    </source>
</evidence>
<organism evidence="2">
    <name type="scientific">viral metagenome</name>
    <dbReference type="NCBI Taxonomy" id="1070528"/>
    <lineage>
        <taxon>unclassified sequences</taxon>
        <taxon>metagenomes</taxon>
        <taxon>organismal metagenomes</taxon>
    </lineage>
</organism>
<protein>
    <recommendedName>
        <fullName evidence="1">PPIase cyclophilin-type domain-containing protein</fullName>
    </recommendedName>
</protein>
<dbReference type="PROSITE" id="PS50072">
    <property type="entry name" value="CSA_PPIASE_2"/>
    <property type="match status" value="1"/>
</dbReference>
<dbReference type="Pfam" id="PF00160">
    <property type="entry name" value="Pro_isomerase"/>
    <property type="match status" value="1"/>
</dbReference>
<dbReference type="InterPro" id="IPR029000">
    <property type="entry name" value="Cyclophilin-like_dom_sf"/>
</dbReference>
<dbReference type="GO" id="GO:0003755">
    <property type="term" value="F:peptidyl-prolyl cis-trans isomerase activity"/>
    <property type="evidence" value="ECO:0007669"/>
    <property type="project" value="InterPro"/>
</dbReference>
<feature type="domain" description="PPIase cyclophilin-type" evidence="1">
    <location>
        <begin position="18"/>
        <end position="206"/>
    </location>
</feature>
<accession>A0A6C0LS80</accession>
<evidence type="ECO:0000259" key="1">
    <source>
        <dbReference type="PROSITE" id="PS50072"/>
    </source>
</evidence>
<dbReference type="Gene3D" id="2.40.100.10">
    <property type="entry name" value="Cyclophilin-like"/>
    <property type="match status" value="1"/>
</dbReference>
<dbReference type="AlphaFoldDB" id="A0A6C0LS80"/>
<dbReference type="GO" id="GO:0006457">
    <property type="term" value="P:protein folding"/>
    <property type="evidence" value="ECO:0007669"/>
    <property type="project" value="TreeGrafter"/>
</dbReference>
<proteinExistence type="predicted"/>